<dbReference type="Pfam" id="PF00696">
    <property type="entry name" value="AA_kinase"/>
    <property type="match status" value="1"/>
</dbReference>
<feature type="binding site" evidence="14">
    <location>
        <begin position="8"/>
        <end position="11"/>
    </location>
    <ligand>
        <name>ATP</name>
        <dbReference type="ChEBI" id="CHEBI:30616"/>
    </ligand>
</feature>
<comment type="pathway">
    <text evidence="4 16">Amino-acid biosynthesis; L-threonine biosynthesis; L-threonine from L-aspartate: step 1/5.</text>
</comment>
<keyword evidence="20" id="KW-1185">Reference proteome</keyword>
<dbReference type="UniPathway" id="UPA00050">
    <property type="reaction ID" value="UER00461"/>
</dbReference>
<evidence type="ECO:0000313" key="20">
    <source>
        <dbReference type="Proteomes" id="UP000199512"/>
    </source>
</evidence>
<dbReference type="Gene3D" id="3.40.1160.10">
    <property type="entry name" value="Acetylglutamate kinase-like"/>
    <property type="match status" value="1"/>
</dbReference>
<dbReference type="Pfam" id="PF22468">
    <property type="entry name" value="ACT_9"/>
    <property type="match status" value="1"/>
</dbReference>
<dbReference type="GO" id="GO:0009088">
    <property type="term" value="P:threonine biosynthetic process"/>
    <property type="evidence" value="ECO:0007669"/>
    <property type="project" value="UniProtKB-UniPathway"/>
</dbReference>
<evidence type="ECO:0000256" key="13">
    <source>
        <dbReference type="ARBA" id="ARBA00047872"/>
    </source>
</evidence>
<dbReference type="PANTHER" id="PTHR21499">
    <property type="entry name" value="ASPARTATE KINASE"/>
    <property type="match status" value="1"/>
</dbReference>
<dbReference type="Gene3D" id="3.30.2130.10">
    <property type="entry name" value="VC0802-like"/>
    <property type="match status" value="1"/>
</dbReference>
<dbReference type="NCBIfam" id="NF005154">
    <property type="entry name" value="PRK06635.1-2"/>
    <property type="match status" value="1"/>
</dbReference>
<evidence type="ECO:0000259" key="17">
    <source>
        <dbReference type="Pfam" id="PF00696"/>
    </source>
</evidence>
<comment type="function">
    <text evidence="1">Catalyzes the phosphorylation of the beta-carboxyl group of aspartic acid with ATP to yield 4-phospho-L-aspartate, which is involved in the branched biosynthetic pathway leading to the biosynthesis of amino acids threonine, isoleucine and methionine.</text>
</comment>
<dbReference type="GO" id="GO:0005524">
    <property type="term" value="F:ATP binding"/>
    <property type="evidence" value="ECO:0007669"/>
    <property type="project" value="UniProtKB-KW"/>
</dbReference>
<dbReference type="EMBL" id="FODF01000016">
    <property type="protein sequence ID" value="SEN82721.1"/>
    <property type="molecule type" value="Genomic_DNA"/>
</dbReference>
<evidence type="ECO:0000256" key="2">
    <source>
        <dbReference type="ARBA" id="ARBA00004766"/>
    </source>
</evidence>
<evidence type="ECO:0000256" key="1">
    <source>
        <dbReference type="ARBA" id="ARBA00003121"/>
    </source>
</evidence>
<feature type="binding site" evidence="14">
    <location>
        <begin position="173"/>
        <end position="174"/>
    </location>
    <ligand>
        <name>ATP</name>
        <dbReference type="ChEBI" id="CHEBI:30616"/>
    </ligand>
</feature>
<dbReference type="PIRSF" id="PIRSF000726">
    <property type="entry name" value="Asp_kin"/>
    <property type="match status" value="1"/>
</dbReference>
<keyword evidence="10 14" id="KW-0067">ATP-binding</keyword>
<dbReference type="InterPro" id="IPR018042">
    <property type="entry name" value="Aspartate_kinase_CS"/>
</dbReference>
<dbReference type="UniPathway" id="UPA00051">
    <property type="reaction ID" value="UER00462"/>
</dbReference>
<evidence type="ECO:0000256" key="12">
    <source>
        <dbReference type="ARBA" id="ARBA00023154"/>
    </source>
</evidence>
<keyword evidence="8 14" id="KW-0547">Nucleotide-binding</keyword>
<evidence type="ECO:0000256" key="6">
    <source>
        <dbReference type="ARBA" id="ARBA00022605"/>
    </source>
</evidence>
<comment type="pathway">
    <text evidence="2 16">Amino-acid biosynthesis; L-lysine biosynthesis via DAP pathway; (S)-tetrahydrodipicolinate from L-aspartate: step 1/4.</text>
</comment>
<dbReference type="PANTHER" id="PTHR21499:SF68">
    <property type="entry name" value="ASPARTOKINASE 2"/>
    <property type="match status" value="1"/>
</dbReference>
<dbReference type="EC" id="2.7.2.4" evidence="15"/>
<keyword evidence="6 16" id="KW-0028">Amino-acid biosynthesis</keyword>
<evidence type="ECO:0000256" key="11">
    <source>
        <dbReference type="ARBA" id="ARBA00022915"/>
    </source>
</evidence>
<evidence type="ECO:0000259" key="18">
    <source>
        <dbReference type="Pfam" id="PF22468"/>
    </source>
</evidence>
<evidence type="ECO:0000256" key="15">
    <source>
        <dbReference type="RuleBase" id="RU003448"/>
    </source>
</evidence>
<evidence type="ECO:0000256" key="14">
    <source>
        <dbReference type="PIRSR" id="PIRSR000726-1"/>
    </source>
</evidence>
<feature type="binding site" evidence="14">
    <location>
        <position position="184"/>
    </location>
    <ligand>
        <name>ATP</name>
        <dbReference type="ChEBI" id="CHEBI:30616"/>
    </ligand>
</feature>
<sequence>MKRITVLKFGGSSVASIEKIKAISEYLKKRTENNEKLLVVVSAMGKTTDSLLKQAAEITADPDIRELDTLLAVGEQNTISLMAINLNHIGVPARSLTGMQAGIKTFGQHTKSRIANIDSEFILKELEKFDVLVVAGFQGVNENKEITTLGRGGSDTSAVALATAIAAPCEIYTDVTGVFGTDPRLYPEAKQLEQVSYEEMLELSALGAGVLETRCVEIAKNYHVPIYLAKTLSEKKGTWIMENIDLLEKKVVTGVALDKNILHVTLTCNGCSPDFVEKLFNELDTQSVNIDMISQVVVGSNINISFTCKKTDKHFLERVITNLSSAFPSIESTIREDCAKLSIVGSGMRDVSGVAARAFRLLGKNDILFYQVTTSEISISYAIDENNAEKAVQLFCEEFNI</sequence>
<dbReference type="STRING" id="215200.SAMN05216454_1169"/>
<evidence type="ECO:0000256" key="9">
    <source>
        <dbReference type="ARBA" id="ARBA00022777"/>
    </source>
</evidence>
<comment type="similarity">
    <text evidence="5 15">Belongs to the aspartokinase family.</text>
</comment>
<dbReference type="NCBIfam" id="NF005155">
    <property type="entry name" value="PRK06635.1-4"/>
    <property type="match status" value="1"/>
</dbReference>
<dbReference type="GO" id="GO:0009089">
    <property type="term" value="P:lysine biosynthetic process via diaminopimelate"/>
    <property type="evidence" value="ECO:0007669"/>
    <property type="project" value="UniProtKB-UniPathway"/>
</dbReference>
<evidence type="ECO:0000256" key="3">
    <source>
        <dbReference type="ARBA" id="ARBA00004986"/>
    </source>
</evidence>
<evidence type="ECO:0000256" key="4">
    <source>
        <dbReference type="ARBA" id="ARBA00005139"/>
    </source>
</evidence>
<dbReference type="GO" id="GO:0009090">
    <property type="term" value="P:homoserine biosynthetic process"/>
    <property type="evidence" value="ECO:0007669"/>
    <property type="project" value="TreeGrafter"/>
</dbReference>
<dbReference type="GO" id="GO:0005829">
    <property type="term" value="C:cytosol"/>
    <property type="evidence" value="ECO:0007669"/>
    <property type="project" value="TreeGrafter"/>
</dbReference>
<evidence type="ECO:0000256" key="10">
    <source>
        <dbReference type="ARBA" id="ARBA00022840"/>
    </source>
</evidence>
<dbReference type="AlphaFoldDB" id="A0A1H8JQ85"/>
<dbReference type="InterPro" id="IPR045865">
    <property type="entry name" value="ACT-like_dom_sf"/>
</dbReference>
<comment type="catalytic activity">
    <reaction evidence="13 15">
        <text>L-aspartate + ATP = 4-phospho-L-aspartate + ADP</text>
        <dbReference type="Rhea" id="RHEA:23776"/>
        <dbReference type="ChEBI" id="CHEBI:29991"/>
        <dbReference type="ChEBI" id="CHEBI:30616"/>
        <dbReference type="ChEBI" id="CHEBI:57535"/>
        <dbReference type="ChEBI" id="CHEBI:456216"/>
        <dbReference type="EC" id="2.7.2.4"/>
    </reaction>
</comment>
<dbReference type="CDD" id="cd04891">
    <property type="entry name" value="ACT_AK-LysC-DapG-like_1"/>
    <property type="match status" value="1"/>
</dbReference>
<dbReference type="GO" id="GO:0019877">
    <property type="term" value="P:diaminopimelate biosynthetic process"/>
    <property type="evidence" value="ECO:0007669"/>
    <property type="project" value="UniProtKB-KW"/>
</dbReference>
<organism evidence="19 20">
    <name type="scientific">Peptostreptococcus russellii</name>
    <dbReference type="NCBI Taxonomy" id="215200"/>
    <lineage>
        <taxon>Bacteria</taxon>
        <taxon>Bacillati</taxon>
        <taxon>Bacillota</taxon>
        <taxon>Clostridia</taxon>
        <taxon>Peptostreptococcales</taxon>
        <taxon>Peptostreptococcaceae</taxon>
        <taxon>Peptostreptococcus</taxon>
    </lineage>
</organism>
<evidence type="ECO:0000313" key="19">
    <source>
        <dbReference type="EMBL" id="SEN82721.1"/>
    </source>
</evidence>
<reference evidence="19 20" key="1">
    <citation type="submission" date="2016-10" db="EMBL/GenBank/DDBJ databases">
        <authorList>
            <person name="de Groot N.N."/>
        </authorList>
    </citation>
    <scope>NUCLEOTIDE SEQUENCE [LARGE SCALE GENOMIC DNA]</scope>
    <source>
        <strain evidence="19 20">Calf135</strain>
    </source>
</reference>
<gene>
    <name evidence="19" type="ORF">SAMN05216454_1169</name>
</gene>
<feature type="binding site" evidence="14">
    <location>
        <position position="75"/>
    </location>
    <ligand>
        <name>substrate</name>
    </ligand>
</feature>
<dbReference type="InterPro" id="IPR054352">
    <property type="entry name" value="ACT_Aspartokinase"/>
</dbReference>
<dbReference type="OrthoDB" id="9799110at2"/>
<dbReference type="CDD" id="cd04261">
    <property type="entry name" value="AAK_AKii-LysC-BS"/>
    <property type="match status" value="1"/>
</dbReference>
<dbReference type="RefSeq" id="WP_091975971.1">
    <property type="nucleotide sequence ID" value="NZ_FODF01000016.1"/>
</dbReference>
<dbReference type="SUPFAM" id="SSF55021">
    <property type="entry name" value="ACT-like"/>
    <property type="match status" value="2"/>
</dbReference>
<dbReference type="InterPro" id="IPR001048">
    <property type="entry name" value="Asp/Glu/Uridylate_kinase"/>
</dbReference>
<dbReference type="InterPro" id="IPR041740">
    <property type="entry name" value="AKii-LysC-BS"/>
</dbReference>
<keyword evidence="12" id="KW-0457">Lysine biosynthesis</keyword>
<dbReference type="NCBIfam" id="TIGR00657">
    <property type="entry name" value="asp_kinases"/>
    <property type="match status" value="1"/>
</dbReference>
<feature type="domain" description="Aspartokinase ACT" evidence="18">
    <location>
        <begin position="341"/>
        <end position="399"/>
    </location>
</feature>
<dbReference type="UniPathway" id="UPA00034">
    <property type="reaction ID" value="UER00015"/>
</dbReference>
<comment type="pathway">
    <text evidence="3 16">Amino-acid biosynthesis; L-methionine biosynthesis via de novo pathway; L-homoserine from L-aspartate: step 1/3.</text>
</comment>
<keyword evidence="7 15" id="KW-0808">Transferase</keyword>
<proteinExistence type="inferred from homology"/>
<dbReference type="SUPFAM" id="SSF53633">
    <property type="entry name" value="Carbamate kinase-like"/>
    <property type="match status" value="1"/>
</dbReference>
<protein>
    <recommendedName>
        <fullName evidence="15">Aspartokinase</fullName>
        <ecNumber evidence="15">2.7.2.4</ecNumber>
    </recommendedName>
</protein>
<name>A0A1H8JQ85_9FIRM</name>
<feature type="binding site" evidence="14">
    <location>
        <position position="48"/>
    </location>
    <ligand>
        <name>substrate</name>
    </ligand>
</feature>
<feature type="domain" description="Aspartate/glutamate/uridylate kinase" evidence="17">
    <location>
        <begin position="4"/>
        <end position="229"/>
    </location>
</feature>
<dbReference type="NCBIfam" id="NF005161">
    <property type="entry name" value="PRK06635.2-5"/>
    <property type="match status" value="1"/>
</dbReference>
<dbReference type="GO" id="GO:0004072">
    <property type="term" value="F:aspartate kinase activity"/>
    <property type="evidence" value="ECO:0007669"/>
    <property type="project" value="UniProtKB-EC"/>
</dbReference>
<evidence type="ECO:0000256" key="16">
    <source>
        <dbReference type="RuleBase" id="RU004249"/>
    </source>
</evidence>
<dbReference type="CDD" id="cd04923">
    <property type="entry name" value="ACT_AK-LysC-DapG-like_2"/>
    <property type="match status" value="1"/>
</dbReference>
<dbReference type="InterPro" id="IPR001341">
    <property type="entry name" value="Asp_kinase"/>
</dbReference>
<keyword evidence="11" id="KW-0220">Diaminopimelate biosynthesis</keyword>
<keyword evidence="9 15" id="KW-0418">Kinase</keyword>
<evidence type="ECO:0000256" key="8">
    <source>
        <dbReference type="ARBA" id="ARBA00022741"/>
    </source>
</evidence>
<dbReference type="Proteomes" id="UP000199512">
    <property type="component" value="Unassembled WGS sequence"/>
</dbReference>
<dbReference type="PROSITE" id="PS00324">
    <property type="entry name" value="ASPARTOKINASE"/>
    <property type="match status" value="1"/>
</dbReference>
<evidence type="ECO:0000256" key="7">
    <source>
        <dbReference type="ARBA" id="ARBA00022679"/>
    </source>
</evidence>
<evidence type="ECO:0000256" key="5">
    <source>
        <dbReference type="ARBA" id="ARBA00010122"/>
    </source>
</evidence>
<dbReference type="InterPro" id="IPR036393">
    <property type="entry name" value="AceGlu_kinase-like_sf"/>
</dbReference>
<accession>A0A1H8JQ85</accession>
<dbReference type="FunFam" id="3.40.1160.10:FF:000002">
    <property type="entry name" value="Aspartokinase"/>
    <property type="match status" value="1"/>
</dbReference>
<dbReference type="InterPro" id="IPR005260">
    <property type="entry name" value="Asp_kin_monofn"/>
</dbReference>